<dbReference type="Gene3D" id="3.30.70.330">
    <property type="match status" value="1"/>
</dbReference>
<evidence type="ECO:0000256" key="2">
    <source>
        <dbReference type="SAM" id="MobiDB-lite"/>
    </source>
</evidence>
<dbReference type="InterPro" id="IPR035979">
    <property type="entry name" value="RBD_domain_sf"/>
</dbReference>
<feature type="region of interest" description="Disordered" evidence="2">
    <location>
        <begin position="221"/>
        <end position="264"/>
    </location>
</feature>
<protein>
    <recommendedName>
        <fullName evidence="3">RRM domain-containing protein</fullName>
    </recommendedName>
</protein>
<feature type="region of interest" description="Disordered" evidence="2">
    <location>
        <begin position="396"/>
        <end position="415"/>
    </location>
</feature>
<reference evidence="4 5" key="1">
    <citation type="submission" date="2024-04" db="EMBL/GenBank/DDBJ databases">
        <title>The reference genome of an endangered Asteraceae, Deinandra increscens subsp. villosa, native to the Central Coast of California.</title>
        <authorList>
            <person name="Guilliams M."/>
            <person name="Hasenstab-Lehman K."/>
            <person name="Meyer R."/>
            <person name="Mcevoy S."/>
        </authorList>
    </citation>
    <scope>NUCLEOTIDE SEQUENCE [LARGE SCALE GENOMIC DNA]</scope>
    <source>
        <tissue evidence="4">Leaf</tissue>
    </source>
</reference>
<comment type="caution">
    <text evidence="4">The sequence shown here is derived from an EMBL/GenBank/DDBJ whole genome shotgun (WGS) entry which is preliminary data.</text>
</comment>
<evidence type="ECO:0000259" key="3">
    <source>
        <dbReference type="PROSITE" id="PS50102"/>
    </source>
</evidence>
<dbReference type="InterPro" id="IPR000504">
    <property type="entry name" value="RRM_dom"/>
</dbReference>
<feature type="compositionally biased region" description="Polar residues" evidence="2">
    <location>
        <begin position="402"/>
        <end position="415"/>
    </location>
</feature>
<feature type="compositionally biased region" description="Acidic residues" evidence="2">
    <location>
        <begin position="684"/>
        <end position="693"/>
    </location>
</feature>
<evidence type="ECO:0000313" key="5">
    <source>
        <dbReference type="Proteomes" id="UP001408789"/>
    </source>
</evidence>
<dbReference type="Pfam" id="PF00076">
    <property type="entry name" value="RRM_1"/>
    <property type="match status" value="1"/>
</dbReference>
<dbReference type="Proteomes" id="UP001408789">
    <property type="component" value="Unassembled WGS sequence"/>
</dbReference>
<proteinExistence type="predicted"/>
<dbReference type="SMART" id="SM00360">
    <property type="entry name" value="RRM"/>
    <property type="match status" value="1"/>
</dbReference>
<evidence type="ECO:0000313" key="4">
    <source>
        <dbReference type="EMBL" id="KAK9056783.1"/>
    </source>
</evidence>
<name>A0AAP0CP02_9ASTR</name>
<dbReference type="AlphaFoldDB" id="A0AAP0CP02"/>
<feature type="compositionally biased region" description="Basic and acidic residues" evidence="2">
    <location>
        <begin position="722"/>
        <end position="735"/>
    </location>
</feature>
<keyword evidence="1" id="KW-0694">RNA-binding</keyword>
<dbReference type="SUPFAM" id="SSF54928">
    <property type="entry name" value="RNA-binding domain, RBD"/>
    <property type="match status" value="1"/>
</dbReference>
<feature type="domain" description="RRM" evidence="3">
    <location>
        <begin position="426"/>
        <end position="513"/>
    </location>
</feature>
<dbReference type="EMBL" id="JBCNJP010000024">
    <property type="protein sequence ID" value="KAK9056783.1"/>
    <property type="molecule type" value="Genomic_DNA"/>
</dbReference>
<organism evidence="4 5">
    <name type="scientific">Deinandra increscens subsp. villosa</name>
    <dbReference type="NCBI Taxonomy" id="3103831"/>
    <lineage>
        <taxon>Eukaryota</taxon>
        <taxon>Viridiplantae</taxon>
        <taxon>Streptophyta</taxon>
        <taxon>Embryophyta</taxon>
        <taxon>Tracheophyta</taxon>
        <taxon>Spermatophyta</taxon>
        <taxon>Magnoliopsida</taxon>
        <taxon>eudicotyledons</taxon>
        <taxon>Gunneridae</taxon>
        <taxon>Pentapetalae</taxon>
        <taxon>asterids</taxon>
        <taxon>campanulids</taxon>
        <taxon>Asterales</taxon>
        <taxon>Asteraceae</taxon>
        <taxon>Asteroideae</taxon>
        <taxon>Heliantheae alliance</taxon>
        <taxon>Madieae</taxon>
        <taxon>Madiinae</taxon>
        <taxon>Deinandra</taxon>
    </lineage>
</organism>
<evidence type="ECO:0000256" key="1">
    <source>
        <dbReference type="PROSITE-ProRule" id="PRU00176"/>
    </source>
</evidence>
<dbReference type="PROSITE" id="PS50102">
    <property type="entry name" value="RRM"/>
    <property type="match status" value="1"/>
</dbReference>
<dbReference type="PANTHER" id="PTHR47481">
    <property type="match status" value="1"/>
</dbReference>
<sequence>MSISTNIITIIASTHFNIKLTAQNFPVWRRHVHSTLIGLDLEGFITGDKPAPSKTIADSATTKSNPAYGPWVRQDQAIYSVILGSCSEEIQPLIASAPTAKDAWDRLSSSFASTSRTRIISLKTKLTTNPKGTRSIYEYLKDMRSISDELALVQNPISDEDLMVYILSQLGDEYTPLTAALKARDTPISYPKLFDKRVDFERSLSAAAPVTPIIATANVTQRHSARNFNRPPSALSNRSARVQPMSSSQRHSRSSKVQPSQTIPRSNQFCNYYDIPGHDTRDCRKLAKFLNDNQLALAQTPSSPVVNTTVSTPGPSMWMMDSCVSHHLASCPATLTSVSDYGGPDEILLGDDPRLFRLFVTNSLEIGDLCWIFDRRNKQPSFNDVDHDVWMFPKKKDRNPKHFSQQSGPSRVSNSGDHAVLKKILVSIFLTNFPPSASTQDLWNECNNWGPVSDVYIAAKLSKLGRRFGFVRYIAPIDVDKLIGNLRTVWMGLYHLYADIVRDKQFKVNANHQSIPVAAIPSKSNKGNSNGIPLDASLMAKTFADILKPVVSAPVVNSTSAPKKKIAIPIEDCVNVNESYFIMGKLADPRSIVDLPGLFAKEGFLDARFRYIRGRLGEFLFFGNDRDDPMAIGKVCIITSKVNHIDEYIEVEVASKVFNVHVKEFDTWSPSLGSDDGDSSSSDNSEDDMNYEDGEIHVNEEAIQKVESNKINVDGEELPDVGTKENVEPIINKEI</sequence>
<gene>
    <name evidence="4" type="ORF">SSX86_024146</name>
</gene>
<dbReference type="Pfam" id="PF14223">
    <property type="entry name" value="Retrotran_gag_2"/>
    <property type="match status" value="1"/>
</dbReference>
<dbReference type="InterPro" id="IPR012677">
    <property type="entry name" value="Nucleotide-bd_a/b_plait_sf"/>
</dbReference>
<dbReference type="GO" id="GO:0003723">
    <property type="term" value="F:RNA binding"/>
    <property type="evidence" value="ECO:0007669"/>
    <property type="project" value="UniProtKB-UniRule"/>
</dbReference>
<feature type="compositionally biased region" description="Basic and acidic residues" evidence="2">
    <location>
        <begin position="694"/>
        <end position="708"/>
    </location>
</feature>
<feature type="region of interest" description="Disordered" evidence="2">
    <location>
        <begin position="671"/>
        <end position="735"/>
    </location>
</feature>
<dbReference type="CDD" id="cd00590">
    <property type="entry name" value="RRM_SF"/>
    <property type="match status" value="1"/>
</dbReference>
<dbReference type="PANTHER" id="PTHR47481:SF43">
    <property type="entry name" value="RETROTRANSPOSON COPIA-LIKE N-TERMINAL DOMAIN-CONTAINING PROTEIN"/>
    <property type="match status" value="1"/>
</dbReference>
<accession>A0AAP0CP02</accession>
<keyword evidence="5" id="KW-1185">Reference proteome</keyword>
<feature type="compositionally biased region" description="Low complexity" evidence="2">
    <location>
        <begin position="671"/>
        <end position="683"/>
    </location>
</feature>